<feature type="signal peptide" evidence="5">
    <location>
        <begin position="1"/>
        <end position="23"/>
    </location>
</feature>
<evidence type="ECO:0000313" key="8">
    <source>
        <dbReference type="Proteomes" id="UP000190460"/>
    </source>
</evidence>
<protein>
    <submittedName>
        <fullName evidence="7">Glycosyl hydrolase family 26</fullName>
    </submittedName>
</protein>
<dbReference type="InterPro" id="IPR017853">
    <property type="entry name" value="GH"/>
</dbReference>
<gene>
    <name evidence="7" type="ORF">SAMN02745130_02012</name>
</gene>
<dbReference type="PANTHER" id="PTHR40079:SF4">
    <property type="entry name" value="GH26 DOMAIN-CONTAINING PROTEIN-RELATED"/>
    <property type="match status" value="1"/>
</dbReference>
<dbReference type="AlphaFoldDB" id="A0A1T4WQ57"/>
<dbReference type="InterPro" id="IPR000805">
    <property type="entry name" value="Glyco_hydro_26"/>
</dbReference>
<keyword evidence="2 4" id="KW-0378">Hydrolase</keyword>
<dbReference type="Gene3D" id="3.20.20.80">
    <property type="entry name" value="Glycosidases"/>
    <property type="match status" value="1"/>
</dbReference>
<feature type="active site" description="Nucleophile" evidence="4">
    <location>
        <position position="248"/>
    </location>
</feature>
<evidence type="ECO:0000313" key="7">
    <source>
        <dbReference type="EMBL" id="SKA79494.1"/>
    </source>
</evidence>
<feature type="active site" description="Proton donor" evidence="4">
    <location>
        <position position="140"/>
    </location>
</feature>
<accession>A0A1T4WQ57</accession>
<comment type="similarity">
    <text evidence="1 4">Belongs to the glycosyl hydrolase 26 family.</text>
</comment>
<evidence type="ECO:0000259" key="6">
    <source>
        <dbReference type="PROSITE" id="PS51764"/>
    </source>
</evidence>
<dbReference type="OrthoDB" id="9816550at2"/>
<dbReference type="PROSITE" id="PS51764">
    <property type="entry name" value="GH26"/>
    <property type="match status" value="1"/>
</dbReference>
<dbReference type="SUPFAM" id="SSF51445">
    <property type="entry name" value="(Trans)glycosidases"/>
    <property type="match status" value="1"/>
</dbReference>
<dbReference type="PANTHER" id="PTHR40079">
    <property type="entry name" value="MANNAN ENDO-1,4-BETA-MANNOSIDASE E-RELATED"/>
    <property type="match status" value="1"/>
</dbReference>
<feature type="chain" id="PRO_5012097566" evidence="5">
    <location>
        <begin position="24"/>
        <end position="344"/>
    </location>
</feature>
<feature type="domain" description="GH26" evidence="6">
    <location>
        <begin position="8"/>
        <end position="333"/>
    </location>
</feature>
<organism evidence="7 8">
    <name type="scientific">Thiothrix eikelboomii</name>
    <dbReference type="NCBI Taxonomy" id="92487"/>
    <lineage>
        <taxon>Bacteria</taxon>
        <taxon>Pseudomonadati</taxon>
        <taxon>Pseudomonadota</taxon>
        <taxon>Gammaproteobacteria</taxon>
        <taxon>Thiotrichales</taxon>
        <taxon>Thiotrichaceae</taxon>
        <taxon>Thiothrix</taxon>
    </lineage>
</organism>
<evidence type="ECO:0000256" key="5">
    <source>
        <dbReference type="SAM" id="SignalP"/>
    </source>
</evidence>
<name>A0A1T4WQ57_9GAMM</name>
<dbReference type="InterPro" id="IPR022790">
    <property type="entry name" value="GH26_dom"/>
</dbReference>
<evidence type="ECO:0000256" key="3">
    <source>
        <dbReference type="ARBA" id="ARBA00023295"/>
    </source>
</evidence>
<dbReference type="GO" id="GO:0006080">
    <property type="term" value="P:substituted mannan metabolic process"/>
    <property type="evidence" value="ECO:0007669"/>
    <property type="project" value="InterPro"/>
</dbReference>
<reference evidence="7 8" key="1">
    <citation type="submission" date="2017-02" db="EMBL/GenBank/DDBJ databases">
        <authorList>
            <person name="Peterson S.W."/>
        </authorList>
    </citation>
    <scope>NUCLEOTIDE SEQUENCE [LARGE SCALE GENOMIC DNA]</scope>
    <source>
        <strain evidence="7 8">ATCC 49788</strain>
    </source>
</reference>
<dbReference type="GO" id="GO:0016985">
    <property type="term" value="F:mannan endo-1,4-beta-mannosidase activity"/>
    <property type="evidence" value="ECO:0007669"/>
    <property type="project" value="InterPro"/>
</dbReference>
<dbReference type="RefSeq" id="WP_078922477.1">
    <property type="nucleotide sequence ID" value="NZ_FUYB01000008.1"/>
</dbReference>
<keyword evidence="5" id="KW-0732">Signal</keyword>
<keyword evidence="8" id="KW-1185">Reference proteome</keyword>
<sequence>MKKQVLAVSVAALLASMPVATQAEVMLGAYVKGDGWSLAEIDRFNTLTTKPMAVVNLFSNFDYDWGYLKYQSDNIISRGAMPMISWMPATKNQSGVNLLTQISAGQWDAYIQKWINGFKWFQSAYPADKKPRILLRFAHEFNGRWYSWGNSPDAYKAAWRYLHAKFTAAGINQQIEWVWCINNVSADNYNDVTLYYPGDDVVDWTGIDGYNWGTNYTWSHWKSFDETFSIPYLSLVDNYPYKPILLGEVASAESADLPNATYGQNGNNTDAGQSKAVWVADMFERLKTDYPAIRAVSWFNINKELSWALHNSNNTGLSAYNLQVNDPYYTSTPQSVSTMNLTTP</sequence>
<keyword evidence="3 4" id="KW-0326">Glycosidase</keyword>
<evidence type="ECO:0000256" key="2">
    <source>
        <dbReference type="ARBA" id="ARBA00022801"/>
    </source>
</evidence>
<dbReference type="EMBL" id="FUYB01000008">
    <property type="protein sequence ID" value="SKA79494.1"/>
    <property type="molecule type" value="Genomic_DNA"/>
</dbReference>
<evidence type="ECO:0000256" key="1">
    <source>
        <dbReference type="ARBA" id="ARBA00007754"/>
    </source>
</evidence>
<dbReference type="Pfam" id="PF02156">
    <property type="entry name" value="Glyco_hydro_26"/>
    <property type="match status" value="1"/>
</dbReference>
<dbReference type="STRING" id="92487.SAMN02745130_02012"/>
<dbReference type="Proteomes" id="UP000190460">
    <property type="component" value="Unassembled WGS sequence"/>
</dbReference>
<proteinExistence type="inferred from homology"/>
<evidence type="ECO:0000256" key="4">
    <source>
        <dbReference type="PROSITE-ProRule" id="PRU01100"/>
    </source>
</evidence>